<reference evidence="2" key="1">
    <citation type="journal article" date="2011" name="Plant Physiol.">
        <title>Comprehensive sequence analysis of 24,783 barley full-length cDNAs derived from 12 clone libraries.</title>
        <authorList>
            <person name="Matsumoto T."/>
            <person name="Tanaka T."/>
            <person name="Sakai H."/>
            <person name="Amano N."/>
            <person name="Kanamori H."/>
            <person name="Kurita K."/>
            <person name="Kikuta A."/>
            <person name="Kamiya K."/>
            <person name="Yamamoto M."/>
            <person name="Ikawa H."/>
            <person name="Fujii N."/>
            <person name="Hori K."/>
            <person name="Itoh T."/>
            <person name="Sato K."/>
        </authorList>
    </citation>
    <scope>NUCLEOTIDE SEQUENCE</scope>
</reference>
<evidence type="ECO:0000256" key="1">
    <source>
        <dbReference type="SAM" id="MobiDB-lite"/>
    </source>
</evidence>
<dbReference type="AlphaFoldDB" id="F2EEE2"/>
<accession>F2EEE2</accession>
<feature type="region of interest" description="Disordered" evidence="1">
    <location>
        <begin position="49"/>
        <end position="73"/>
    </location>
</feature>
<organism evidence="2">
    <name type="scientific">Hordeum vulgare subsp. vulgare</name>
    <name type="common">Domesticated barley</name>
    <dbReference type="NCBI Taxonomy" id="112509"/>
    <lineage>
        <taxon>Eukaryota</taxon>
        <taxon>Viridiplantae</taxon>
        <taxon>Streptophyta</taxon>
        <taxon>Embryophyta</taxon>
        <taxon>Tracheophyta</taxon>
        <taxon>Spermatophyta</taxon>
        <taxon>Magnoliopsida</taxon>
        <taxon>Liliopsida</taxon>
        <taxon>Poales</taxon>
        <taxon>Poaceae</taxon>
        <taxon>BOP clade</taxon>
        <taxon>Pooideae</taxon>
        <taxon>Triticodae</taxon>
        <taxon>Triticeae</taxon>
        <taxon>Hordeinae</taxon>
        <taxon>Hordeum</taxon>
    </lineage>
</organism>
<feature type="compositionally biased region" description="Basic residues" evidence="1">
    <location>
        <begin position="55"/>
        <end position="73"/>
    </location>
</feature>
<protein>
    <submittedName>
        <fullName evidence="2">Predicted protein</fullName>
    </submittedName>
</protein>
<dbReference type="EMBL" id="AK374518">
    <property type="protein sequence ID" value="BAK05714.1"/>
    <property type="molecule type" value="mRNA"/>
</dbReference>
<evidence type="ECO:0000313" key="2">
    <source>
        <dbReference type="EMBL" id="BAK05714.1"/>
    </source>
</evidence>
<sequence>MKDKGLFAIWAQINFETSSEFVSPYRVWIRRGTGTLKYHGRDITLVADADTKGNPKTRKKKKEIQKGSWYRHR</sequence>
<proteinExistence type="evidence at transcript level"/>
<name>F2EEE2_HORVV</name>